<proteinExistence type="predicted"/>
<name>A0A8D8JV91_CULPI</name>
<sequence>MTQASAVSWNFRSCYGSTQPNRDCWPTASDCCSSRLAPEAAESSSDSSSLAAAVDFRTPSVHCRHFRVHPSLRHRRCSQTDCCRCHYCSHWHRVRPRRRPCAQCWSPRWTIRPRFHSMRYHWSCVYSYWSHRRRCPTRARHPPADR</sequence>
<dbReference type="EMBL" id="HBUE01295270">
    <property type="protein sequence ID" value="CAG6576072.1"/>
    <property type="molecule type" value="Transcribed_RNA"/>
</dbReference>
<dbReference type="EMBL" id="HBUE01189462">
    <property type="protein sequence ID" value="CAG6524391.1"/>
    <property type="molecule type" value="Transcribed_RNA"/>
</dbReference>
<evidence type="ECO:0000313" key="1">
    <source>
        <dbReference type="EMBL" id="CAG6576072.1"/>
    </source>
</evidence>
<reference evidence="1" key="1">
    <citation type="submission" date="2021-05" db="EMBL/GenBank/DDBJ databases">
        <authorList>
            <person name="Alioto T."/>
            <person name="Alioto T."/>
            <person name="Gomez Garrido J."/>
        </authorList>
    </citation>
    <scope>NUCLEOTIDE SEQUENCE</scope>
</reference>
<organism evidence="1">
    <name type="scientific">Culex pipiens</name>
    <name type="common">House mosquito</name>
    <dbReference type="NCBI Taxonomy" id="7175"/>
    <lineage>
        <taxon>Eukaryota</taxon>
        <taxon>Metazoa</taxon>
        <taxon>Ecdysozoa</taxon>
        <taxon>Arthropoda</taxon>
        <taxon>Hexapoda</taxon>
        <taxon>Insecta</taxon>
        <taxon>Pterygota</taxon>
        <taxon>Neoptera</taxon>
        <taxon>Endopterygota</taxon>
        <taxon>Diptera</taxon>
        <taxon>Nematocera</taxon>
        <taxon>Culicoidea</taxon>
        <taxon>Culicidae</taxon>
        <taxon>Culicinae</taxon>
        <taxon>Culicini</taxon>
        <taxon>Culex</taxon>
        <taxon>Culex</taxon>
    </lineage>
</organism>
<accession>A0A8D8JV91</accession>
<dbReference type="AlphaFoldDB" id="A0A8D8JV91"/>
<protein>
    <submittedName>
        <fullName evidence="1">(northern house mosquito) hypothetical protein</fullName>
    </submittedName>
</protein>